<dbReference type="Pfam" id="PF05908">
    <property type="entry name" value="Gamma_PGA_hydro"/>
    <property type="match status" value="2"/>
</dbReference>
<evidence type="ECO:0000313" key="1">
    <source>
        <dbReference type="EMBL" id="ELS57512.1"/>
    </source>
</evidence>
<dbReference type="Gene3D" id="3.40.630.100">
    <property type="entry name" value="Poly-gamma-glutamate hydrolase, zinc-binding motif"/>
    <property type="match status" value="1"/>
</dbReference>
<reference evidence="1 2" key="1">
    <citation type="journal article" date="2013" name="Genome Announc.">
        <title>Draft Genome Sequence of Streptomyces viridochromogenes Strain Tu57, Producer of Avilamycin.</title>
        <authorList>
            <person name="Gruning B.A."/>
            <person name="Erxleben A."/>
            <person name="Hahnlein A."/>
            <person name="Gunther S."/>
        </authorList>
    </citation>
    <scope>NUCLEOTIDE SEQUENCE [LARGE SCALE GENOMIC DNA]</scope>
    <source>
        <strain evidence="1 2">Tue57</strain>
    </source>
</reference>
<dbReference type="EMBL" id="AMLP01000052">
    <property type="protein sequence ID" value="ELS57512.1"/>
    <property type="molecule type" value="Genomic_DNA"/>
</dbReference>
<evidence type="ECO:0008006" key="3">
    <source>
        <dbReference type="Google" id="ProtNLM"/>
    </source>
</evidence>
<proteinExistence type="predicted"/>
<sequence>MPDTDLSEAEVRADDGDCPNPAWGVGSLVQDQPVNNTSRRTVLASAAAVAAGLPTLNAVLGSGATPAVAADQYGSNTELYTRTAAREGTDWMRRFRIGAPVQVTDNARGTSSPVSSTAVIAPHGGGIEAGTSELCMAIAGYTPFDAGTDPANAAVAGEPQRDYWMFEALANSAAQHVTSTHCDDPAALAVCAGNLYAVALHGFDDPVTKKIIIGGRDARLRRNLLAAFTKYGLTSSTTDAGRAVTVVLAGPTDPLNGDDPANIVNRTRTGAGAQLELSTALRRAMFGDFSGAAKRRATAGVPSADSPYADHFWNGFVSAVREAVRNHELGLDSL</sequence>
<dbReference type="InterPro" id="IPR006311">
    <property type="entry name" value="TAT_signal"/>
</dbReference>
<organism evidence="1 2">
    <name type="scientific">Streptomyces viridochromogenes Tue57</name>
    <dbReference type="NCBI Taxonomy" id="1160705"/>
    <lineage>
        <taxon>Bacteria</taxon>
        <taxon>Bacillati</taxon>
        <taxon>Actinomycetota</taxon>
        <taxon>Actinomycetes</taxon>
        <taxon>Kitasatosporales</taxon>
        <taxon>Streptomycetaceae</taxon>
        <taxon>Streptomyces</taxon>
    </lineage>
</organism>
<dbReference type="Proteomes" id="UP000011205">
    <property type="component" value="Unassembled WGS sequence"/>
</dbReference>
<evidence type="ECO:0000313" key="2">
    <source>
        <dbReference type="Proteomes" id="UP000011205"/>
    </source>
</evidence>
<dbReference type="InterPro" id="IPR038128">
    <property type="entry name" value="Gamma_PGA_hydro_sf"/>
</dbReference>
<name>L8PQ01_STRVR</name>
<dbReference type="InterPro" id="IPR008585">
    <property type="entry name" value="Gamma_PGA_hydro"/>
</dbReference>
<dbReference type="PROSITE" id="PS51318">
    <property type="entry name" value="TAT"/>
    <property type="match status" value="1"/>
</dbReference>
<dbReference type="PATRIC" id="fig|1160705.3.peg.1491"/>
<accession>L8PQ01</accession>
<gene>
    <name evidence="1" type="ORF">STVIR_1496</name>
</gene>
<comment type="caution">
    <text evidence="1">The sequence shown here is derived from an EMBL/GenBank/DDBJ whole genome shotgun (WGS) entry which is preliminary data.</text>
</comment>
<protein>
    <recommendedName>
        <fullName evidence="3">Phage replication-related protein YjqB (UPF0714/DUF867 family)</fullName>
    </recommendedName>
</protein>
<dbReference type="AlphaFoldDB" id="L8PQ01"/>